<organism evidence="3 4">
    <name type="scientific">Athelia psychrophila</name>
    <dbReference type="NCBI Taxonomy" id="1759441"/>
    <lineage>
        <taxon>Eukaryota</taxon>
        <taxon>Fungi</taxon>
        <taxon>Dikarya</taxon>
        <taxon>Basidiomycota</taxon>
        <taxon>Agaricomycotina</taxon>
        <taxon>Agaricomycetes</taxon>
        <taxon>Agaricomycetidae</taxon>
        <taxon>Atheliales</taxon>
        <taxon>Atheliaceae</taxon>
        <taxon>Athelia</taxon>
    </lineage>
</organism>
<dbReference type="EMBL" id="KV417549">
    <property type="protein sequence ID" value="KZP21213.1"/>
    <property type="molecule type" value="Genomic_DNA"/>
</dbReference>
<accession>A0A166JTY9</accession>
<evidence type="ECO:0000313" key="4">
    <source>
        <dbReference type="Proteomes" id="UP000076532"/>
    </source>
</evidence>
<name>A0A166JTY9_9AGAM</name>
<evidence type="ECO:0000313" key="3">
    <source>
        <dbReference type="EMBL" id="KZP21213.1"/>
    </source>
</evidence>
<sequence length="126" mass="12761">MQFYLAFISLLSLVGAAVAAPHANNLGREAATTFGLGPPLPHSSPSYTVVGKRQGGPISSVFDKRQGGPETPYTSATGHPYSAPHPTGSGAPPPPSSAVTATRSGFVPPPSLSILPISTRNVTVSA</sequence>
<keyword evidence="2" id="KW-0732">Signal</keyword>
<dbReference type="AlphaFoldDB" id="A0A166JTY9"/>
<gene>
    <name evidence="3" type="ORF">FIBSPDRAFT_521249</name>
</gene>
<proteinExistence type="predicted"/>
<evidence type="ECO:0000256" key="2">
    <source>
        <dbReference type="SAM" id="SignalP"/>
    </source>
</evidence>
<dbReference type="Proteomes" id="UP000076532">
    <property type="component" value="Unassembled WGS sequence"/>
</dbReference>
<feature type="region of interest" description="Disordered" evidence="1">
    <location>
        <begin position="30"/>
        <end position="110"/>
    </location>
</feature>
<reference evidence="3 4" key="1">
    <citation type="journal article" date="2016" name="Mol. Biol. Evol.">
        <title>Comparative Genomics of Early-Diverging Mushroom-Forming Fungi Provides Insights into the Origins of Lignocellulose Decay Capabilities.</title>
        <authorList>
            <person name="Nagy L.G."/>
            <person name="Riley R."/>
            <person name="Tritt A."/>
            <person name="Adam C."/>
            <person name="Daum C."/>
            <person name="Floudas D."/>
            <person name="Sun H."/>
            <person name="Yadav J.S."/>
            <person name="Pangilinan J."/>
            <person name="Larsson K.H."/>
            <person name="Matsuura K."/>
            <person name="Barry K."/>
            <person name="Labutti K."/>
            <person name="Kuo R."/>
            <person name="Ohm R.A."/>
            <person name="Bhattacharya S.S."/>
            <person name="Shirouzu T."/>
            <person name="Yoshinaga Y."/>
            <person name="Martin F.M."/>
            <person name="Grigoriev I.V."/>
            <person name="Hibbett D.S."/>
        </authorList>
    </citation>
    <scope>NUCLEOTIDE SEQUENCE [LARGE SCALE GENOMIC DNA]</scope>
    <source>
        <strain evidence="3 4">CBS 109695</strain>
    </source>
</reference>
<protein>
    <submittedName>
        <fullName evidence="3">Uncharacterized protein</fullName>
    </submittedName>
</protein>
<keyword evidence="4" id="KW-1185">Reference proteome</keyword>
<feature type="signal peptide" evidence="2">
    <location>
        <begin position="1"/>
        <end position="19"/>
    </location>
</feature>
<feature type="chain" id="PRO_5007875959" evidence="2">
    <location>
        <begin position="20"/>
        <end position="126"/>
    </location>
</feature>
<evidence type="ECO:0000256" key="1">
    <source>
        <dbReference type="SAM" id="MobiDB-lite"/>
    </source>
</evidence>